<keyword evidence="3" id="KW-1185">Reference proteome</keyword>
<gene>
    <name evidence="2" type="ORF">NTEN_LOCUS8528</name>
</gene>
<organism evidence="2 3">
    <name type="scientific">Nesidiocoris tenuis</name>
    <dbReference type="NCBI Taxonomy" id="355587"/>
    <lineage>
        <taxon>Eukaryota</taxon>
        <taxon>Metazoa</taxon>
        <taxon>Ecdysozoa</taxon>
        <taxon>Arthropoda</taxon>
        <taxon>Hexapoda</taxon>
        <taxon>Insecta</taxon>
        <taxon>Pterygota</taxon>
        <taxon>Neoptera</taxon>
        <taxon>Paraneoptera</taxon>
        <taxon>Hemiptera</taxon>
        <taxon>Heteroptera</taxon>
        <taxon>Panheteroptera</taxon>
        <taxon>Cimicomorpha</taxon>
        <taxon>Miridae</taxon>
        <taxon>Dicyphina</taxon>
        <taxon>Nesidiocoris</taxon>
    </lineage>
</organism>
<dbReference type="Proteomes" id="UP000479000">
    <property type="component" value="Unassembled WGS sequence"/>
</dbReference>
<dbReference type="AlphaFoldDB" id="A0A6H5GL66"/>
<feature type="region of interest" description="Disordered" evidence="1">
    <location>
        <begin position="67"/>
        <end position="91"/>
    </location>
</feature>
<evidence type="ECO:0000313" key="2">
    <source>
        <dbReference type="EMBL" id="CAB0002741.1"/>
    </source>
</evidence>
<evidence type="ECO:0000256" key="1">
    <source>
        <dbReference type="SAM" id="MobiDB-lite"/>
    </source>
</evidence>
<accession>A0A6H5GL66</accession>
<dbReference type="EMBL" id="CADCXU010012860">
    <property type="protein sequence ID" value="CAB0002741.1"/>
    <property type="molecule type" value="Genomic_DNA"/>
</dbReference>
<reference evidence="2 3" key="1">
    <citation type="submission" date="2020-02" db="EMBL/GenBank/DDBJ databases">
        <authorList>
            <person name="Ferguson B K."/>
        </authorList>
    </citation>
    <scope>NUCLEOTIDE SEQUENCE [LARGE SCALE GENOMIC DNA]</scope>
</reference>
<evidence type="ECO:0000313" key="3">
    <source>
        <dbReference type="Proteomes" id="UP000479000"/>
    </source>
</evidence>
<name>A0A6H5GL66_9HEMI</name>
<proteinExistence type="predicted"/>
<protein>
    <submittedName>
        <fullName evidence="2">Uncharacterized protein</fullName>
    </submittedName>
</protein>
<sequence>MPVLKKLSLVQRRGAIAVPEARNTIDRDGELPYGSCVLTLDFSQESHQVPIRAINLENYDFSRRRRRRRRRWRRRKRRRRRMRKRRMRSFQ</sequence>